<proteinExistence type="inferred from homology"/>
<dbReference type="SUPFAM" id="SSF52402">
    <property type="entry name" value="Adenine nucleotide alpha hydrolases-like"/>
    <property type="match status" value="1"/>
</dbReference>
<keyword evidence="11" id="KW-1185">Reference proteome</keyword>
<dbReference type="InterPro" id="IPR014729">
    <property type="entry name" value="Rossmann-like_a/b/a_fold"/>
</dbReference>
<evidence type="ECO:0000256" key="1">
    <source>
        <dbReference type="ARBA" id="ARBA00005187"/>
    </source>
</evidence>
<evidence type="ECO:0000313" key="10">
    <source>
        <dbReference type="EMBL" id="MCF2514332.1"/>
    </source>
</evidence>
<keyword evidence="5 8" id="KW-0067">ATP-binding</keyword>
<evidence type="ECO:0000256" key="6">
    <source>
        <dbReference type="ARBA" id="ARBA00022962"/>
    </source>
</evidence>
<evidence type="ECO:0000256" key="2">
    <source>
        <dbReference type="ARBA" id="ARBA00005752"/>
    </source>
</evidence>
<gene>
    <name evidence="10" type="ORF">LVY65_04530</name>
</gene>
<dbReference type="InterPro" id="IPR017932">
    <property type="entry name" value="GATase_2_dom"/>
</dbReference>
<dbReference type="GO" id="GO:0005524">
    <property type="term" value="F:ATP binding"/>
    <property type="evidence" value="ECO:0007669"/>
    <property type="project" value="UniProtKB-KW"/>
</dbReference>
<comment type="caution">
    <text evidence="10">The sequence shown here is derived from an EMBL/GenBank/DDBJ whole genome shotgun (WGS) entry which is preliminary data.</text>
</comment>
<dbReference type="PANTHER" id="PTHR43284:SF1">
    <property type="entry name" value="ASPARAGINE SYNTHETASE"/>
    <property type="match status" value="1"/>
</dbReference>
<evidence type="ECO:0000256" key="3">
    <source>
        <dbReference type="ARBA" id="ARBA00012737"/>
    </source>
</evidence>
<dbReference type="GO" id="GO:0004066">
    <property type="term" value="F:asparagine synthase (glutamine-hydrolyzing) activity"/>
    <property type="evidence" value="ECO:0007669"/>
    <property type="project" value="UniProtKB-EC"/>
</dbReference>
<protein>
    <recommendedName>
        <fullName evidence="3">asparagine synthase (glutamine-hydrolyzing)</fullName>
        <ecNumber evidence="3">6.3.5.4</ecNumber>
    </recommendedName>
</protein>
<dbReference type="GO" id="GO:0006529">
    <property type="term" value="P:asparagine biosynthetic process"/>
    <property type="evidence" value="ECO:0007669"/>
    <property type="project" value="InterPro"/>
</dbReference>
<evidence type="ECO:0000259" key="9">
    <source>
        <dbReference type="PROSITE" id="PS51278"/>
    </source>
</evidence>
<dbReference type="InterPro" id="IPR033738">
    <property type="entry name" value="AsnB_N"/>
</dbReference>
<dbReference type="AlphaFoldDB" id="A0A9X1QLH8"/>
<dbReference type="InterPro" id="IPR029055">
    <property type="entry name" value="Ntn_hydrolases_N"/>
</dbReference>
<dbReference type="RefSeq" id="WP_235066801.1">
    <property type="nucleotide sequence ID" value="NZ_JAKFGM010000001.1"/>
</dbReference>
<name>A0A9X1QLH8_9SPHN</name>
<dbReference type="CDD" id="cd00712">
    <property type="entry name" value="AsnB"/>
    <property type="match status" value="1"/>
</dbReference>
<evidence type="ECO:0000313" key="11">
    <source>
        <dbReference type="Proteomes" id="UP001139410"/>
    </source>
</evidence>
<organism evidence="10 11">
    <name type="scientific">Sphingomonas cremea</name>
    <dbReference type="NCBI Taxonomy" id="2904799"/>
    <lineage>
        <taxon>Bacteria</taxon>
        <taxon>Pseudomonadati</taxon>
        <taxon>Pseudomonadota</taxon>
        <taxon>Alphaproteobacteria</taxon>
        <taxon>Sphingomonadales</taxon>
        <taxon>Sphingomonadaceae</taxon>
        <taxon>Sphingomonas</taxon>
    </lineage>
</organism>
<dbReference type="InterPro" id="IPR051786">
    <property type="entry name" value="ASN_synthetase/amidase"/>
</dbReference>
<dbReference type="PROSITE" id="PS51278">
    <property type="entry name" value="GATASE_TYPE_2"/>
    <property type="match status" value="1"/>
</dbReference>
<evidence type="ECO:0000256" key="5">
    <source>
        <dbReference type="ARBA" id="ARBA00022840"/>
    </source>
</evidence>
<evidence type="ECO:0000256" key="7">
    <source>
        <dbReference type="ARBA" id="ARBA00048741"/>
    </source>
</evidence>
<feature type="binding site" evidence="8">
    <location>
        <position position="98"/>
    </location>
    <ligand>
        <name>L-glutamine</name>
        <dbReference type="ChEBI" id="CHEBI:58359"/>
    </ligand>
</feature>
<comment type="similarity">
    <text evidence="2">Belongs to the asparagine synthetase family.</text>
</comment>
<dbReference type="PANTHER" id="PTHR43284">
    <property type="entry name" value="ASPARAGINE SYNTHETASE (GLUTAMINE-HYDROLYZING)"/>
    <property type="match status" value="1"/>
</dbReference>
<dbReference type="Proteomes" id="UP001139410">
    <property type="component" value="Unassembled WGS sequence"/>
</dbReference>
<dbReference type="Pfam" id="PF13537">
    <property type="entry name" value="GATase_7"/>
    <property type="match status" value="1"/>
</dbReference>
<dbReference type="EC" id="6.3.5.4" evidence="3"/>
<evidence type="ECO:0000256" key="4">
    <source>
        <dbReference type="ARBA" id="ARBA00022741"/>
    </source>
</evidence>
<dbReference type="InterPro" id="IPR006426">
    <property type="entry name" value="Asn_synth_AEB"/>
</dbReference>
<dbReference type="GO" id="GO:0005829">
    <property type="term" value="C:cytosol"/>
    <property type="evidence" value="ECO:0007669"/>
    <property type="project" value="TreeGrafter"/>
</dbReference>
<dbReference type="EMBL" id="JAKFGM010000001">
    <property type="protein sequence ID" value="MCF2514332.1"/>
    <property type="molecule type" value="Genomic_DNA"/>
</dbReference>
<reference evidence="10" key="1">
    <citation type="submission" date="2022-01" db="EMBL/GenBank/DDBJ databases">
        <authorList>
            <person name="Jo J.-H."/>
            <person name="Im W.-T."/>
        </authorList>
    </citation>
    <scope>NUCLEOTIDE SEQUENCE</scope>
    <source>
        <strain evidence="10">G124</strain>
    </source>
</reference>
<sequence length="644" mass="71009">MTAIAGIISFRHDLPLEDICTSALAAQSAYGGSQTAVRRVDEAALGIDLRALLPEDHFDRQPLWNDRYMLVADVRLDNRADIVAQLGLPLSQFVERSDAEILLLAWQCWDADCMQRIVGDFALAIYDRHRRQLTLARDIAGERPLCYRVDPEGLRFASMPSGVAAHGRLNTDLAALSIQLANRLPRGRTCFEDIDAVPPGELVRFSAAGMTRARHWDPQQHYDRGSTAEQSSVELQDRLDGAVRARMRHRSAALATHLSSGYDSSAVAGTAAKFLKPGERMFALTSAPAPGLQQLEFRGRIPDESAIAASTAAAFGIEHVIVRDSSPLVDAMLGHARFYQQPVGNVFNQGWWAKVAQTASSMGADTMLSGAAGNFTISHGGLSVLPYWLRTGHWLHWLAEVRAAKRKNDVRWRGLLMASFDPWLSPQSISRIGTWFLGAPTERHIDFLRREVMDCSKHVSIEINGDPFQDRLAMIRSMDVGLGRKGLLAQTGVEERDPTSDRRLVEYCLWMPPEHLLADGVYRPVARAALADRVPGQVLAQRSRGYQGADWFARLRISDMNAIMEEISASRAGEILDLAKMTTAISHWARLDAGRATYVARLGRNLTNALATGLFIAEVERDPMSVGRAAKPQASVAKQVSFAT</sequence>
<dbReference type="InterPro" id="IPR001962">
    <property type="entry name" value="Asn_synthase"/>
</dbReference>
<dbReference type="Gene3D" id="3.40.50.620">
    <property type="entry name" value="HUPs"/>
    <property type="match status" value="2"/>
</dbReference>
<dbReference type="SUPFAM" id="SSF56235">
    <property type="entry name" value="N-terminal nucleophile aminohydrolases (Ntn hydrolases)"/>
    <property type="match status" value="1"/>
</dbReference>
<keyword evidence="4 8" id="KW-0547">Nucleotide-binding</keyword>
<evidence type="ECO:0000256" key="8">
    <source>
        <dbReference type="PIRSR" id="PIRSR001589-2"/>
    </source>
</evidence>
<comment type="pathway">
    <text evidence="1">Amino-acid biosynthesis; L-asparagine biosynthesis; L-asparagine from L-aspartate (L-Gln route): step 1/1.</text>
</comment>
<accession>A0A9X1QLH8</accession>
<keyword evidence="6" id="KW-0315">Glutamine amidotransferase</keyword>
<comment type="catalytic activity">
    <reaction evidence="7">
        <text>L-aspartate + L-glutamine + ATP + H2O = L-asparagine + L-glutamate + AMP + diphosphate + H(+)</text>
        <dbReference type="Rhea" id="RHEA:12228"/>
        <dbReference type="ChEBI" id="CHEBI:15377"/>
        <dbReference type="ChEBI" id="CHEBI:15378"/>
        <dbReference type="ChEBI" id="CHEBI:29985"/>
        <dbReference type="ChEBI" id="CHEBI:29991"/>
        <dbReference type="ChEBI" id="CHEBI:30616"/>
        <dbReference type="ChEBI" id="CHEBI:33019"/>
        <dbReference type="ChEBI" id="CHEBI:58048"/>
        <dbReference type="ChEBI" id="CHEBI:58359"/>
        <dbReference type="ChEBI" id="CHEBI:456215"/>
        <dbReference type="EC" id="6.3.5.4"/>
    </reaction>
</comment>
<feature type="domain" description="Glutamine amidotransferase type-2" evidence="9">
    <location>
        <begin position="2"/>
        <end position="208"/>
    </location>
</feature>
<dbReference type="PIRSF" id="PIRSF001589">
    <property type="entry name" value="Asn_synthetase_glu-h"/>
    <property type="match status" value="1"/>
</dbReference>
<dbReference type="Gene3D" id="3.60.20.10">
    <property type="entry name" value="Glutamine Phosphoribosylpyrophosphate, subunit 1, domain 1"/>
    <property type="match status" value="1"/>
</dbReference>
<dbReference type="Pfam" id="PF00733">
    <property type="entry name" value="Asn_synthase"/>
    <property type="match status" value="1"/>
</dbReference>